<feature type="compositionally biased region" description="Polar residues" evidence="1">
    <location>
        <begin position="75"/>
        <end position="93"/>
    </location>
</feature>
<organism evidence="2 3">
    <name type="scientific">Apiospora aurea</name>
    <dbReference type="NCBI Taxonomy" id="335848"/>
    <lineage>
        <taxon>Eukaryota</taxon>
        <taxon>Fungi</taxon>
        <taxon>Dikarya</taxon>
        <taxon>Ascomycota</taxon>
        <taxon>Pezizomycotina</taxon>
        <taxon>Sordariomycetes</taxon>
        <taxon>Xylariomycetidae</taxon>
        <taxon>Amphisphaeriales</taxon>
        <taxon>Apiosporaceae</taxon>
        <taxon>Apiospora</taxon>
    </lineage>
</organism>
<comment type="caution">
    <text evidence="2">The sequence shown here is derived from an EMBL/GenBank/DDBJ whole genome shotgun (WGS) entry which is preliminary data.</text>
</comment>
<dbReference type="RefSeq" id="XP_066696686.1">
    <property type="nucleotide sequence ID" value="XM_066847195.1"/>
</dbReference>
<dbReference type="PANTHER" id="PTHR37574:SF1">
    <property type="entry name" value="LIPASE B"/>
    <property type="match status" value="1"/>
</dbReference>
<dbReference type="PANTHER" id="PTHR37574">
    <property type="entry name" value="LIPASE B"/>
    <property type="match status" value="1"/>
</dbReference>
<accession>A0ABR1Q3S2</accession>
<dbReference type="InterPro" id="IPR053228">
    <property type="entry name" value="Stereospecific_Lipase"/>
</dbReference>
<dbReference type="Gene3D" id="3.40.50.1820">
    <property type="entry name" value="alpha/beta hydrolase"/>
    <property type="match status" value="1"/>
</dbReference>
<evidence type="ECO:0000256" key="1">
    <source>
        <dbReference type="SAM" id="MobiDB-lite"/>
    </source>
</evidence>
<reference evidence="2 3" key="1">
    <citation type="submission" date="2023-01" db="EMBL/GenBank/DDBJ databases">
        <title>Analysis of 21 Apiospora genomes using comparative genomics revels a genus with tremendous synthesis potential of carbohydrate active enzymes and secondary metabolites.</title>
        <authorList>
            <person name="Sorensen T."/>
        </authorList>
    </citation>
    <scope>NUCLEOTIDE SEQUENCE [LARGE SCALE GENOMIC DNA]</scope>
    <source>
        <strain evidence="2 3">CBS 24483</strain>
    </source>
</reference>
<name>A0ABR1Q3S2_9PEZI</name>
<evidence type="ECO:0000313" key="3">
    <source>
        <dbReference type="Proteomes" id="UP001391051"/>
    </source>
</evidence>
<feature type="region of interest" description="Disordered" evidence="1">
    <location>
        <begin position="74"/>
        <end position="107"/>
    </location>
</feature>
<dbReference type="Proteomes" id="UP001391051">
    <property type="component" value="Unassembled WGS sequence"/>
</dbReference>
<dbReference type="GeneID" id="92080257"/>
<sequence>MLGDAQQNAKYIAKDICLITWSQRGQSAQWTLTFWPSTRAKVTNLLAVAADFRGTTVGGGGTCSVPPPLRACRVSSATRPRNGRSTTRSSSQALHRHDSGSAWARAC</sequence>
<keyword evidence="3" id="KW-1185">Reference proteome</keyword>
<proteinExistence type="predicted"/>
<evidence type="ECO:0000313" key="2">
    <source>
        <dbReference type="EMBL" id="KAK7946652.1"/>
    </source>
</evidence>
<protein>
    <submittedName>
        <fullName evidence="2">Uncharacterized protein</fullName>
    </submittedName>
</protein>
<dbReference type="InterPro" id="IPR029058">
    <property type="entry name" value="AB_hydrolase_fold"/>
</dbReference>
<dbReference type="EMBL" id="JAQQWE010000007">
    <property type="protein sequence ID" value="KAK7946652.1"/>
    <property type="molecule type" value="Genomic_DNA"/>
</dbReference>
<gene>
    <name evidence="2" type="ORF">PG986_010973</name>
</gene>